<accession>A0A6L2JY97</accession>
<dbReference type="EMBL" id="BKCJ010001446">
    <property type="protein sequence ID" value="GEU41497.1"/>
    <property type="molecule type" value="Genomic_DNA"/>
</dbReference>
<dbReference type="SUPFAM" id="SSF50630">
    <property type="entry name" value="Acid proteases"/>
    <property type="match status" value="1"/>
</dbReference>
<keyword evidence="1" id="KW-0695">RNA-directed DNA polymerase</keyword>
<organism evidence="1">
    <name type="scientific">Tanacetum cinerariifolium</name>
    <name type="common">Dalmatian daisy</name>
    <name type="synonym">Chrysanthemum cinerariifolium</name>
    <dbReference type="NCBI Taxonomy" id="118510"/>
    <lineage>
        <taxon>Eukaryota</taxon>
        <taxon>Viridiplantae</taxon>
        <taxon>Streptophyta</taxon>
        <taxon>Embryophyta</taxon>
        <taxon>Tracheophyta</taxon>
        <taxon>Spermatophyta</taxon>
        <taxon>Magnoliopsida</taxon>
        <taxon>eudicotyledons</taxon>
        <taxon>Gunneridae</taxon>
        <taxon>Pentapetalae</taxon>
        <taxon>asterids</taxon>
        <taxon>campanulids</taxon>
        <taxon>Asterales</taxon>
        <taxon>Asteraceae</taxon>
        <taxon>Asteroideae</taxon>
        <taxon>Anthemideae</taxon>
        <taxon>Anthemidinae</taxon>
        <taxon>Tanacetum</taxon>
    </lineage>
</organism>
<dbReference type="PANTHER" id="PTHR33067:SF9">
    <property type="entry name" value="RNA-DIRECTED DNA POLYMERASE"/>
    <property type="match status" value="1"/>
</dbReference>
<protein>
    <submittedName>
        <fullName evidence="1">Reverse transcriptase domain-containing protein</fullName>
    </submittedName>
</protein>
<dbReference type="Gene3D" id="2.40.70.10">
    <property type="entry name" value="Acid Proteases"/>
    <property type="match status" value="1"/>
</dbReference>
<comment type="caution">
    <text evidence="1">The sequence shown here is derived from an EMBL/GenBank/DDBJ whole genome shotgun (WGS) entry which is preliminary data.</text>
</comment>
<evidence type="ECO:0000313" key="1">
    <source>
        <dbReference type="EMBL" id="GEU41497.1"/>
    </source>
</evidence>
<proteinExistence type="predicted"/>
<name>A0A6L2JY97_TANCI</name>
<dbReference type="InterPro" id="IPR021109">
    <property type="entry name" value="Peptidase_aspartic_dom_sf"/>
</dbReference>
<dbReference type="AlphaFoldDB" id="A0A6L2JY97"/>
<gene>
    <name evidence="1" type="ORF">Tci_013475</name>
</gene>
<dbReference type="PANTHER" id="PTHR33067">
    <property type="entry name" value="RNA-DIRECTED DNA POLYMERASE-RELATED"/>
    <property type="match status" value="1"/>
</dbReference>
<keyword evidence="1" id="KW-0548">Nucleotidyltransferase</keyword>
<keyword evidence="1" id="KW-0808">Transferase</keyword>
<dbReference type="GO" id="GO:0003964">
    <property type="term" value="F:RNA-directed DNA polymerase activity"/>
    <property type="evidence" value="ECO:0007669"/>
    <property type="project" value="UniProtKB-KW"/>
</dbReference>
<dbReference type="CDD" id="cd00303">
    <property type="entry name" value="retropepsin_like"/>
    <property type="match status" value="1"/>
</dbReference>
<reference evidence="1" key="1">
    <citation type="journal article" date="2019" name="Sci. Rep.">
        <title>Draft genome of Tanacetum cinerariifolium, the natural source of mosquito coil.</title>
        <authorList>
            <person name="Yamashiro T."/>
            <person name="Shiraishi A."/>
            <person name="Satake H."/>
            <person name="Nakayama K."/>
        </authorList>
    </citation>
    <scope>NUCLEOTIDE SEQUENCE</scope>
</reference>
<sequence>MFNSIKGTIKTVSIKIKIGETISTKDLFINPRFSNLKFTKLLLIKLWLLKHKVFWKEDFLAYVKANDAVIRNMQTQGQNMQNQLTNLTELITKFVNSNSASTSSSGTLPSNTIANLRSDLKAITTRSECLALADLGANINLMPLSVWNKLSLLDLTPMCMTLELADHSISHPVGVAEDVYVKVGSVYFTVDFVVIDFDADPRVPLILGRSFLNTGRALIDVFE</sequence>
<feature type="non-terminal residue" evidence="1">
    <location>
        <position position="223"/>
    </location>
</feature>